<evidence type="ECO:0000256" key="1">
    <source>
        <dbReference type="ARBA" id="ARBA00006484"/>
    </source>
</evidence>
<dbReference type="AlphaFoldDB" id="A0A7D6HSB0"/>
<dbReference type="GO" id="GO:0016491">
    <property type="term" value="F:oxidoreductase activity"/>
    <property type="evidence" value="ECO:0007669"/>
    <property type="project" value="UniProtKB-KW"/>
</dbReference>
<dbReference type="SUPFAM" id="SSF51735">
    <property type="entry name" value="NAD(P)-binding Rossmann-fold domains"/>
    <property type="match status" value="1"/>
</dbReference>
<evidence type="ECO:0000259" key="4">
    <source>
        <dbReference type="SMART" id="SM00822"/>
    </source>
</evidence>
<dbReference type="EMBL" id="CP059165">
    <property type="protein sequence ID" value="QLL05353.1"/>
    <property type="molecule type" value="Genomic_DNA"/>
</dbReference>
<feature type="domain" description="Ketoreductase" evidence="4">
    <location>
        <begin position="9"/>
        <end position="187"/>
    </location>
</feature>
<protein>
    <submittedName>
        <fullName evidence="5">SDR family NAD(P)-dependent oxidoreductase</fullName>
    </submittedName>
</protein>
<accession>A0A7D6HSB0</accession>
<evidence type="ECO:0000256" key="2">
    <source>
        <dbReference type="ARBA" id="ARBA00023002"/>
    </source>
</evidence>
<proteinExistence type="inferred from homology"/>
<dbReference type="PRINTS" id="PR00080">
    <property type="entry name" value="SDRFAMILY"/>
</dbReference>
<dbReference type="InterPro" id="IPR057326">
    <property type="entry name" value="KR_dom"/>
</dbReference>
<keyword evidence="2" id="KW-0560">Oxidoreductase</keyword>
<dbReference type="Gene3D" id="3.40.50.720">
    <property type="entry name" value="NAD(P)-binding Rossmann-like Domain"/>
    <property type="match status" value="1"/>
</dbReference>
<dbReference type="RefSeq" id="WP_180913763.1">
    <property type="nucleotide sequence ID" value="NZ_CP059165.1"/>
</dbReference>
<evidence type="ECO:0000313" key="5">
    <source>
        <dbReference type="EMBL" id="QLL05353.1"/>
    </source>
</evidence>
<dbReference type="PRINTS" id="PR00081">
    <property type="entry name" value="GDHRDH"/>
</dbReference>
<dbReference type="SMART" id="SM00822">
    <property type="entry name" value="PKS_KR"/>
    <property type="match status" value="1"/>
</dbReference>
<comment type="similarity">
    <text evidence="1 3">Belongs to the short-chain dehydrogenases/reductases (SDR) family.</text>
</comment>
<organism evidence="5 6">
    <name type="scientific">Mycobacterium vicinigordonae</name>
    <dbReference type="NCBI Taxonomy" id="1719132"/>
    <lineage>
        <taxon>Bacteria</taxon>
        <taxon>Bacillati</taxon>
        <taxon>Actinomycetota</taxon>
        <taxon>Actinomycetes</taxon>
        <taxon>Mycobacteriales</taxon>
        <taxon>Mycobacteriaceae</taxon>
        <taxon>Mycobacterium</taxon>
    </lineage>
</organism>
<dbReference type="CDD" id="cd05233">
    <property type="entry name" value="SDR_c"/>
    <property type="match status" value="1"/>
</dbReference>
<reference evidence="5" key="2">
    <citation type="submission" date="2020-07" db="EMBL/GenBank/DDBJ databases">
        <authorList>
            <person name="Yu X."/>
        </authorList>
    </citation>
    <scope>NUCLEOTIDE SEQUENCE [LARGE SCALE GENOMIC DNA]</scope>
    <source>
        <strain evidence="5">24T</strain>
    </source>
</reference>
<reference evidence="5" key="1">
    <citation type="submission" date="2020-07" db="EMBL/GenBank/DDBJ databases">
        <title>Description of Mycobacterium gordonae subsp. intergordonae subsp.nov. and Mycobacterium gordonae subsp. gordonae subsp. nov.</title>
        <authorList>
            <person name="Huang H."/>
        </authorList>
    </citation>
    <scope>NUCLEOTIDE SEQUENCE [LARGE SCALE GENOMIC DNA]</scope>
    <source>
        <strain evidence="5">24T</strain>
    </source>
</reference>
<dbReference type="InterPro" id="IPR020904">
    <property type="entry name" value="Sc_DH/Rdtase_CS"/>
</dbReference>
<dbReference type="PANTHER" id="PTHR43391">
    <property type="entry name" value="RETINOL DEHYDROGENASE-RELATED"/>
    <property type="match status" value="1"/>
</dbReference>
<dbReference type="KEGG" id="mgor:H0P51_15860"/>
<dbReference type="Proteomes" id="UP000510682">
    <property type="component" value="Chromosome"/>
</dbReference>
<dbReference type="InterPro" id="IPR036291">
    <property type="entry name" value="NAD(P)-bd_dom_sf"/>
</dbReference>
<dbReference type="InterPro" id="IPR002347">
    <property type="entry name" value="SDR_fam"/>
</dbReference>
<keyword evidence="6" id="KW-1185">Reference proteome</keyword>
<dbReference type="PANTHER" id="PTHR43391:SF94">
    <property type="entry name" value="OXIDOREDUCTASE-RELATED"/>
    <property type="match status" value="1"/>
</dbReference>
<evidence type="ECO:0000313" key="6">
    <source>
        <dbReference type="Proteomes" id="UP000510682"/>
    </source>
</evidence>
<dbReference type="Pfam" id="PF00106">
    <property type="entry name" value="adh_short"/>
    <property type="match status" value="1"/>
</dbReference>
<dbReference type="PROSITE" id="PS00061">
    <property type="entry name" value="ADH_SHORT"/>
    <property type="match status" value="1"/>
</dbReference>
<evidence type="ECO:0000256" key="3">
    <source>
        <dbReference type="RuleBase" id="RU000363"/>
    </source>
</evidence>
<name>A0A7D6HSB0_9MYCO</name>
<gene>
    <name evidence="5" type="ORF">H0P51_15860</name>
</gene>
<sequence length="280" mass="29759">MPKFNLAGRTVVITGSTGGLGTALAQALRERGANLALVDLELESVDAQAAKLGPQTVVRGWTADVRDLVALEQAMSAAAEHFGRIDTVIANAGIAPPAVPLWDLEGTDFERAIDINLNGVWRTFRAGVPHVEKTKGYLLAISSMAAFVHGPLNGPYCAAKAGVWAFADSTRLELRDAGVGVGTAHPTFFPTPMMEHVHADPAASTVWGGNQSGLWKMVPREVVVDAIVDGIENRSDLIVAPKALSVTARIPGIVRPFVDRFGFPRTTIRNAIALAIQNKK</sequence>